<organism evidence="1 2">
    <name type="scientific">Pseudonocardia benzenivorans</name>
    <dbReference type="NCBI Taxonomy" id="228005"/>
    <lineage>
        <taxon>Bacteria</taxon>
        <taxon>Bacillati</taxon>
        <taxon>Actinomycetota</taxon>
        <taxon>Actinomycetes</taxon>
        <taxon>Pseudonocardiales</taxon>
        <taxon>Pseudonocardiaceae</taxon>
        <taxon>Pseudonocardia</taxon>
    </lineage>
</organism>
<dbReference type="InterPro" id="IPR036390">
    <property type="entry name" value="WH_DNA-bd_sf"/>
</dbReference>
<name>A0ABW3VFW4_9PSEU</name>
<sequence length="241" mass="25646">MRNRLLAGITSAASLDEPTRRRLYAFVVRQPEPVGRDDAAAALGLPRTTAAFHLDRLVDAGLLDVIQERRSGRRGPGAGRPAKLYRRAAREIEVSLPERRYDLVGRLLAGAVDEATSSGRPVGVVLEQRAYAFGRTLAEGGDTADADCRPSGLADDGPAMSVVRVLEAHGYEPRSSDTGITLGNCPFDVLAREYTELVCGANLCLLSGVLDAHPDARLEAELRPGEAGCCVHLVPALPPTG</sequence>
<proteinExistence type="predicted"/>
<accession>A0ABW3VFW4</accession>
<dbReference type="CDD" id="cd00090">
    <property type="entry name" value="HTH_ARSR"/>
    <property type="match status" value="1"/>
</dbReference>
<dbReference type="SUPFAM" id="SSF46785">
    <property type="entry name" value="Winged helix' DNA-binding domain"/>
    <property type="match status" value="1"/>
</dbReference>
<dbReference type="InterPro" id="IPR036388">
    <property type="entry name" value="WH-like_DNA-bd_sf"/>
</dbReference>
<dbReference type="EMBL" id="JBHTMB010000050">
    <property type="protein sequence ID" value="MFD1233078.1"/>
    <property type="molecule type" value="Genomic_DNA"/>
</dbReference>
<keyword evidence="2" id="KW-1185">Reference proteome</keyword>
<comment type="caution">
    <text evidence="1">The sequence shown here is derived from an EMBL/GenBank/DDBJ whole genome shotgun (WGS) entry which is preliminary data.</text>
</comment>
<reference evidence="2" key="1">
    <citation type="journal article" date="2019" name="Int. J. Syst. Evol. Microbiol.">
        <title>The Global Catalogue of Microorganisms (GCM) 10K type strain sequencing project: providing services to taxonomists for standard genome sequencing and annotation.</title>
        <authorList>
            <consortium name="The Broad Institute Genomics Platform"/>
            <consortium name="The Broad Institute Genome Sequencing Center for Infectious Disease"/>
            <person name="Wu L."/>
            <person name="Ma J."/>
        </authorList>
    </citation>
    <scope>NUCLEOTIDE SEQUENCE [LARGE SCALE GENOMIC DNA]</scope>
    <source>
        <strain evidence="2">CCUG 49018</strain>
    </source>
</reference>
<dbReference type="InterPro" id="IPR011991">
    <property type="entry name" value="ArsR-like_HTH"/>
</dbReference>
<dbReference type="RefSeq" id="WP_339125965.1">
    <property type="nucleotide sequence ID" value="NZ_BAABKS010000053.1"/>
</dbReference>
<evidence type="ECO:0000313" key="2">
    <source>
        <dbReference type="Proteomes" id="UP001597182"/>
    </source>
</evidence>
<dbReference type="Gene3D" id="1.10.10.10">
    <property type="entry name" value="Winged helix-like DNA-binding domain superfamily/Winged helix DNA-binding domain"/>
    <property type="match status" value="1"/>
</dbReference>
<dbReference type="Pfam" id="PF12840">
    <property type="entry name" value="HTH_20"/>
    <property type="match status" value="1"/>
</dbReference>
<dbReference type="Proteomes" id="UP001597182">
    <property type="component" value="Unassembled WGS sequence"/>
</dbReference>
<gene>
    <name evidence="1" type="ORF">ACFQ34_07255</name>
</gene>
<protein>
    <submittedName>
        <fullName evidence="1">Helix-turn-helix transcriptional regulator</fullName>
    </submittedName>
</protein>
<evidence type="ECO:0000313" key="1">
    <source>
        <dbReference type="EMBL" id="MFD1233078.1"/>
    </source>
</evidence>